<name>A0ABV6DKW6_9BACL</name>
<dbReference type="RefSeq" id="WP_377470587.1">
    <property type="nucleotide sequence ID" value="NZ_JBHLWN010000048.1"/>
</dbReference>
<organism evidence="1 2">
    <name type="scientific">Paenibacillus chartarius</name>
    <dbReference type="NCBI Taxonomy" id="747481"/>
    <lineage>
        <taxon>Bacteria</taxon>
        <taxon>Bacillati</taxon>
        <taxon>Bacillota</taxon>
        <taxon>Bacilli</taxon>
        <taxon>Bacillales</taxon>
        <taxon>Paenibacillaceae</taxon>
        <taxon>Paenibacillus</taxon>
    </lineage>
</organism>
<comment type="caution">
    <text evidence="1">The sequence shown here is derived from an EMBL/GenBank/DDBJ whole genome shotgun (WGS) entry which is preliminary data.</text>
</comment>
<dbReference type="EMBL" id="JBHLWN010000048">
    <property type="protein sequence ID" value="MFC0213296.1"/>
    <property type="molecule type" value="Genomic_DNA"/>
</dbReference>
<evidence type="ECO:0000313" key="1">
    <source>
        <dbReference type="EMBL" id="MFC0213296.1"/>
    </source>
</evidence>
<protein>
    <submittedName>
        <fullName evidence="1">Uncharacterized protein</fullName>
    </submittedName>
</protein>
<proteinExistence type="predicted"/>
<dbReference type="Proteomes" id="UP001589776">
    <property type="component" value="Unassembled WGS sequence"/>
</dbReference>
<gene>
    <name evidence="1" type="ORF">ACFFK0_12680</name>
</gene>
<keyword evidence="2" id="KW-1185">Reference proteome</keyword>
<evidence type="ECO:0000313" key="2">
    <source>
        <dbReference type="Proteomes" id="UP001589776"/>
    </source>
</evidence>
<reference evidence="1 2" key="1">
    <citation type="submission" date="2024-09" db="EMBL/GenBank/DDBJ databases">
        <authorList>
            <person name="Sun Q."/>
            <person name="Mori K."/>
        </authorList>
    </citation>
    <scope>NUCLEOTIDE SEQUENCE [LARGE SCALE GENOMIC DNA]</scope>
    <source>
        <strain evidence="1 2">CCM 7759</strain>
    </source>
</reference>
<accession>A0ABV6DKW6</accession>
<sequence length="97" mass="10774">MKELFYNYFTGTSSLGDAAWTIATAFMRKFNIVGDTYNLVTSLTWKLRALGSAFSGGNPWAIMGGVLLDLGEFLVQFTPAGRTWQIVSWLWTVANVL</sequence>